<keyword evidence="1" id="KW-0472">Membrane</keyword>
<dbReference type="InterPro" id="IPR025238">
    <property type="entry name" value="DUF4184"/>
</dbReference>
<evidence type="ECO:0000313" key="2">
    <source>
        <dbReference type="EMBL" id="AYA36228.1"/>
    </source>
</evidence>
<feature type="transmembrane region" description="Helical" evidence="1">
    <location>
        <begin position="50"/>
        <end position="69"/>
    </location>
</feature>
<gene>
    <name evidence="2" type="ORF">D3Y59_03600</name>
</gene>
<dbReference type="Proteomes" id="UP000262802">
    <property type="component" value="Chromosome"/>
</dbReference>
<protein>
    <submittedName>
        <fullName evidence="2">DUF4184 family protein</fullName>
    </submittedName>
</protein>
<accession>A0A3B7QT90</accession>
<dbReference type="EMBL" id="CP032317">
    <property type="protein sequence ID" value="AYA36228.1"/>
    <property type="molecule type" value="Genomic_DNA"/>
</dbReference>
<sequence>MPFTFSHAAAVVPLGRWVRLPLSALVVGSLSPDLIYFLQLKATSNIGHTLHGLFIFCLPASLLVLWLWHRVAKLAAVALLPPWVRARTVRLSYRPFGFGPGQHLLRVATGILLGAITHVVWDAFTHADGWVAERVPFFQRLLPFPGFGTMPVYKFGQLLSTAVGAALLAWWSWQWVSRQPAYATTVPKLPHRRAWVAGLVVVAAGVAVAYARWHAAPLTSYAELRLFALRIILAGCSALWLGLLLFAGWYRWRYQPHLGHVQPEATSGPAPKRRPRSVPK</sequence>
<dbReference type="OrthoDB" id="8481923at2"/>
<name>A0A3B7QT90_9BACT</name>
<feature type="transmembrane region" description="Helical" evidence="1">
    <location>
        <begin position="194"/>
        <end position="215"/>
    </location>
</feature>
<evidence type="ECO:0000256" key="1">
    <source>
        <dbReference type="SAM" id="Phobius"/>
    </source>
</evidence>
<feature type="transmembrane region" description="Helical" evidence="1">
    <location>
        <begin position="227"/>
        <end position="250"/>
    </location>
</feature>
<reference evidence="2 3" key="1">
    <citation type="submission" date="2018-09" db="EMBL/GenBank/DDBJ databases">
        <title>Hymenobacter medium sp. nov., isolated from R2A medium.</title>
        <authorList>
            <person name="Yingchao G."/>
        </authorList>
    </citation>
    <scope>NUCLEOTIDE SEQUENCE [LARGE SCALE GENOMIC DNA]</scope>
    <source>
        <strain evidence="3">sh-6</strain>
    </source>
</reference>
<evidence type="ECO:0000313" key="3">
    <source>
        <dbReference type="Proteomes" id="UP000262802"/>
    </source>
</evidence>
<feature type="transmembrane region" description="Helical" evidence="1">
    <location>
        <begin position="155"/>
        <end position="173"/>
    </location>
</feature>
<dbReference type="Pfam" id="PF13803">
    <property type="entry name" value="DUF4184"/>
    <property type="match status" value="1"/>
</dbReference>
<organism evidence="2 3">
    <name type="scientific">Hymenobacter oligotrophus</name>
    <dbReference type="NCBI Taxonomy" id="2319843"/>
    <lineage>
        <taxon>Bacteria</taxon>
        <taxon>Pseudomonadati</taxon>
        <taxon>Bacteroidota</taxon>
        <taxon>Cytophagia</taxon>
        <taxon>Cytophagales</taxon>
        <taxon>Hymenobacteraceae</taxon>
        <taxon>Hymenobacter</taxon>
    </lineage>
</organism>
<keyword evidence="3" id="KW-1185">Reference proteome</keyword>
<proteinExistence type="predicted"/>
<keyword evidence="1" id="KW-0812">Transmembrane</keyword>
<dbReference type="AlphaFoldDB" id="A0A3B7QT90"/>
<dbReference type="RefSeq" id="WP_119443814.1">
    <property type="nucleotide sequence ID" value="NZ_CP032317.1"/>
</dbReference>
<dbReference type="KEGG" id="hyh:D3Y59_03600"/>
<keyword evidence="1" id="KW-1133">Transmembrane helix</keyword>